<dbReference type="Proteomes" id="UP000824265">
    <property type="component" value="Unassembled WGS sequence"/>
</dbReference>
<comment type="caution">
    <text evidence="2">The sequence shown here is derived from an EMBL/GenBank/DDBJ whole genome shotgun (WGS) entry which is preliminary data.</text>
</comment>
<reference evidence="2" key="1">
    <citation type="journal article" date="2021" name="PeerJ">
        <title>Extensive microbial diversity within the chicken gut microbiome revealed by metagenomics and culture.</title>
        <authorList>
            <person name="Gilroy R."/>
            <person name="Ravi A."/>
            <person name="Getino M."/>
            <person name="Pursley I."/>
            <person name="Horton D.L."/>
            <person name="Alikhan N.F."/>
            <person name="Baker D."/>
            <person name="Gharbi K."/>
            <person name="Hall N."/>
            <person name="Watson M."/>
            <person name="Adriaenssens E.M."/>
            <person name="Foster-Nyarko E."/>
            <person name="Jarju S."/>
            <person name="Secka A."/>
            <person name="Antonio M."/>
            <person name="Oren A."/>
            <person name="Chaudhuri R.R."/>
            <person name="La Ragione R."/>
            <person name="Hildebrand F."/>
            <person name="Pallen M.J."/>
        </authorList>
    </citation>
    <scope>NUCLEOTIDE SEQUENCE</scope>
    <source>
        <strain evidence="2">CHK195-6426</strain>
    </source>
</reference>
<dbReference type="GO" id="GO:0003723">
    <property type="term" value="F:RNA binding"/>
    <property type="evidence" value="ECO:0007669"/>
    <property type="project" value="InterPro"/>
</dbReference>
<dbReference type="InterPro" id="IPR036388">
    <property type="entry name" value="WH-like_DNA-bd_sf"/>
</dbReference>
<proteinExistence type="predicted"/>
<dbReference type="SUPFAM" id="SSF52172">
    <property type="entry name" value="CheY-like"/>
    <property type="match status" value="1"/>
</dbReference>
<dbReference type="EMBL" id="DXGH01000064">
    <property type="protein sequence ID" value="HIW82104.1"/>
    <property type="molecule type" value="Genomic_DNA"/>
</dbReference>
<dbReference type="AlphaFoldDB" id="A0A9D1R722"/>
<dbReference type="Pfam" id="PF03861">
    <property type="entry name" value="ANTAR"/>
    <property type="match status" value="1"/>
</dbReference>
<accession>A0A9D1R722</accession>
<evidence type="ECO:0000259" key="1">
    <source>
        <dbReference type="PROSITE" id="PS50921"/>
    </source>
</evidence>
<gene>
    <name evidence="2" type="ORF">H9742_11430</name>
</gene>
<dbReference type="InterPro" id="IPR011006">
    <property type="entry name" value="CheY-like_superfamily"/>
</dbReference>
<evidence type="ECO:0000313" key="2">
    <source>
        <dbReference type="EMBL" id="HIW82104.1"/>
    </source>
</evidence>
<feature type="domain" description="ANTAR" evidence="1">
    <location>
        <begin position="116"/>
        <end position="177"/>
    </location>
</feature>
<protein>
    <submittedName>
        <fullName evidence="2">ANTAR domain-containing protein</fullName>
    </submittedName>
</protein>
<sequence>MTNIIVVLPKLEDAKGLKNILVRNGFQVTGVCTTGAQAISQADGLHDGIVICSYKMMDMVYDQLHECLPGGFEMLLLASQRLVNECYGNDIVCLSMPLKVNDLIDTVNMITEGIERRRRRLKKQPRARTAGQEAVIKEAKELLMARNHMTEEEAHRYLQRCSMDSGTNVVETAQMVLSLMGGP</sequence>
<name>A0A9D1R722_9FIRM</name>
<reference evidence="2" key="2">
    <citation type="submission" date="2021-04" db="EMBL/GenBank/DDBJ databases">
        <authorList>
            <person name="Gilroy R."/>
        </authorList>
    </citation>
    <scope>NUCLEOTIDE SEQUENCE</scope>
    <source>
        <strain evidence="2">CHK195-6426</strain>
    </source>
</reference>
<evidence type="ECO:0000313" key="3">
    <source>
        <dbReference type="Proteomes" id="UP000824265"/>
    </source>
</evidence>
<dbReference type="PROSITE" id="PS50921">
    <property type="entry name" value="ANTAR"/>
    <property type="match status" value="1"/>
</dbReference>
<dbReference type="InterPro" id="IPR005561">
    <property type="entry name" value="ANTAR"/>
</dbReference>
<dbReference type="Gene3D" id="1.10.10.10">
    <property type="entry name" value="Winged helix-like DNA-binding domain superfamily/Winged helix DNA-binding domain"/>
    <property type="match status" value="1"/>
</dbReference>
<dbReference type="SMART" id="SM01012">
    <property type="entry name" value="ANTAR"/>
    <property type="match status" value="1"/>
</dbReference>
<organism evidence="2 3">
    <name type="scientific">Candidatus Acetatifactor stercoripullorum</name>
    <dbReference type="NCBI Taxonomy" id="2838414"/>
    <lineage>
        <taxon>Bacteria</taxon>
        <taxon>Bacillati</taxon>
        <taxon>Bacillota</taxon>
        <taxon>Clostridia</taxon>
        <taxon>Lachnospirales</taxon>
        <taxon>Lachnospiraceae</taxon>
        <taxon>Acetatifactor</taxon>
    </lineage>
</organism>